<gene>
    <name evidence="4" type="ORF">H2508_07605</name>
</gene>
<dbReference type="PROSITE" id="PS50914">
    <property type="entry name" value="BON"/>
    <property type="match status" value="2"/>
</dbReference>
<dbReference type="Gene3D" id="3.30.1340.30">
    <property type="match status" value="1"/>
</dbReference>
<keyword evidence="5" id="KW-1185">Reference proteome</keyword>
<feature type="signal peptide" evidence="2">
    <location>
        <begin position="1"/>
        <end position="24"/>
    </location>
</feature>
<sequence length="191" mass="20534">MTRLLIATVLLSSLALSGCGSMIAAVKANPIEDEPVKRTLGQKLEDESIETKAMVNIRVSDEGFANSHLEIVSYNGFVLLAGQVPTAALKNQAAEVVRKIHGVRRIYNELEVSAPSSAMTRTSDTWITAKVKSWILGTPSTPGMRIKVLTENGVVYLMGLATEAEGQRVTDVAANISGVQRVVRLFEIVPG</sequence>
<dbReference type="AlphaFoldDB" id="A0A7W2TW19"/>
<dbReference type="PANTHER" id="PTHR34606">
    <property type="entry name" value="BON DOMAIN-CONTAINING PROTEIN"/>
    <property type="match status" value="1"/>
</dbReference>
<feature type="domain" description="BON" evidence="3">
    <location>
        <begin position="45"/>
        <end position="114"/>
    </location>
</feature>
<dbReference type="RefSeq" id="WP_182171389.1">
    <property type="nucleotide sequence ID" value="NZ_JACFXU010000014.1"/>
</dbReference>
<evidence type="ECO:0000259" key="3">
    <source>
        <dbReference type="PROSITE" id="PS50914"/>
    </source>
</evidence>
<comment type="caution">
    <text evidence="4">The sequence shown here is derived from an EMBL/GenBank/DDBJ whole genome shotgun (WGS) entry which is preliminary data.</text>
</comment>
<dbReference type="PANTHER" id="PTHR34606:SF4">
    <property type="entry name" value="OUTER MEMBRANE LIPOPROTEIN DOLP"/>
    <property type="match status" value="1"/>
</dbReference>
<dbReference type="Proteomes" id="UP000539350">
    <property type="component" value="Unassembled WGS sequence"/>
</dbReference>
<dbReference type="Pfam" id="PF04972">
    <property type="entry name" value="BON"/>
    <property type="match status" value="2"/>
</dbReference>
<keyword evidence="1 2" id="KW-0732">Signal</keyword>
<evidence type="ECO:0000256" key="2">
    <source>
        <dbReference type="SAM" id="SignalP"/>
    </source>
</evidence>
<feature type="domain" description="BON" evidence="3">
    <location>
        <begin position="123"/>
        <end position="190"/>
    </location>
</feature>
<dbReference type="InterPro" id="IPR014004">
    <property type="entry name" value="Transpt-assoc_nodulatn_dom_bac"/>
</dbReference>
<evidence type="ECO:0000313" key="4">
    <source>
        <dbReference type="EMBL" id="MBA6412974.1"/>
    </source>
</evidence>
<dbReference type="PROSITE" id="PS51257">
    <property type="entry name" value="PROKAR_LIPOPROTEIN"/>
    <property type="match status" value="1"/>
</dbReference>
<dbReference type="EMBL" id="JACFXU010000014">
    <property type="protein sequence ID" value="MBA6412974.1"/>
    <property type="molecule type" value="Genomic_DNA"/>
</dbReference>
<name>A0A7W2TW19_9GAMM</name>
<proteinExistence type="predicted"/>
<dbReference type="InterPro" id="IPR051686">
    <property type="entry name" value="Lipoprotein_DolP"/>
</dbReference>
<dbReference type="SMART" id="SM00749">
    <property type="entry name" value="BON"/>
    <property type="match status" value="2"/>
</dbReference>
<evidence type="ECO:0000313" key="5">
    <source>
        <dbReference type="Proteomes" id="UP000539350"/>
    </source>
</evidence>
<reference evidence="4 5" key="1">
    <citation type="submission" date="2020-07" db="EMBL/GenBank/DDBJ databases">
        <title>Halieaceae bacterium, F7430, whole genome shotgun sequencing project.</title>
        <authorList>
            <person name="Jiang S."/>
            <person name="Liu Z.W."/>
            <person name="Du Z.J."/>
        </authorList>
    </citation>
    <scope>NUCLEOTIDE SEQUENCE [LARGE SCALE GENOMIC DNA]</scope>
    <source>
        <strain evidence="4 5">F7430</strain>
    </source>
</reference>
<feature type="chain" id="PRO_5030960745" evidence="2">
    <location>
        <begin position="25"/>
        <end position="191"/>
    </location>
</feature>
<dbReference type="InterPro" id="IPR007055">
    <property type="entry name" value="BON_dom"/>
</dbReference>
<protein>
    <submittedName>
        <fullName evidence="4">BON domain-containing protein</fullName>
    </submittedName>
</protein>
<accession>A0A7W2TW19</accession>
<evidence type="ECO:0000256" key="1">
    <source>
        <dbReference type="ARBA" id="ARBA00022729"/>
    </source>
</evidence>
<organism evidence="4 5">
    <name type="scientific">Sediminihaliea albiluteola</name>
    <dbReference type="NCBI Taxonomy" id="2758564"/>
    <lineage>
        <taxon>Bacteria</taxon>
        <taxon>Pseudomonadati</taxon>
        <taxon>Pseudomonadota</taxon>
        <taxon>Gammaproteobacteria</taxon>
        <taxon>Cellvibrionales</taxon>
        <taxon>Halieaceae</taxon>
        <taxon>Sediminihaliea</taxon>
    </lineage>
</organism>